<gene>
    <name evidence="3" type="ORF">QR46_3886</name>
</gene>
<dbReference type="PANTHER" id="PTHR21727">
    <property type="entry name" value="PHOSPHORYLATED CTD INTERACTING FACTOR 1"/>
    <property type="match status" value="1"/>
</dbReference>
<dbReference type="AlphaFoldDB" id="A0A132NQ39"/>
<accession>A0A132NQ39</accession>
<dbReference type="EMBL" id="JXTI01000133">
    <property type="protein sequence ID" value="KWX12156.1"/>
    <property type="molecule type" value="Genomic_DNA"/>
</dbReference>
<dbReference type="OrthoDB" id="193787at2759"/>
<evidence type="ECO:0000313" key="3">
    <source>
        <dbReference type="EMBL" id="KWX12156.1"/>
    </source>
</evidence>
<feature type="domain" description="PCIF1 WW" evidence="2">
    <location>
        <begin position="309"/>
        <end position="488"/>
    </location>
</feature>
<name>A0A132NQ39_GIAIN</name>
<sequence>MNSRGGRGNQRTNFDRRRPKPKNTPEVEEQPYDFSFLVSEYVTARTTPMLERVRKQIEEGSESTPIPSLATEIFLASFVKGMRTWFKEEVRKELFTYPQKETLNRWLFDMLATPSESMAGEVGNNLLKYPLRLKDDPDVIARELFLAIPMRIKPSYPDIQRLKTDAMEYRKTSMQFLTRMKARFEKQAEADEQTRKDLDQLEGDLLAFDPAVLHIQVLESRLKAASESATLFVSTYLKSDVYSICTRLADLAMEYSTRKPAFTDEDFEIVLTAEGIEHTIEAKYTVKLPENLSHNLDLKFKLSSIHFYKLRELYKKTSGKRFDPELKMFNKLLFILLRRYHTFFGTERFEGTSFHAAAPENIFRRLKSFLDVSQECFASPLNCFFSQFCSAFPEIDVFFGSLGSFFDYDITEGSFECGPPYTLECMDRTARHIIRTLDKSEDRRPIMFVIFVPEWRVPPAQYHLDLEASPYTRFHFCAPGGKHYYVSGEQHEPKCIASKGALTNEKVGRYYLVPHGTHVYFVCNNAGFKKYAKGSPDYLEKAADDILRVLMDPLDRTDNNMHYARDYVTVGNGELIDWNTKEIRAKKDQDVGLEPPIKRGSGSQ</sequence>
<dbReference type="VEuPathDB" id="GiardiaDB:QR46_3886"/>
<dbReference type="InterPro" id="IPR022035">
    <property type="entry name" value="PCIF1_WW"/>
</dbReference>
<dbReference type="Proteomes" id="UP000070089">
    <property type="component" value="Unassembled WGS sequence"/>
</dbReference>
<dbReference type="GO" id="GO:0099122">
    <property type="term" value="F:RNA polymerase II C-terminal domain binding"/>
    <property type="evidence" value="ECO:0007669"/>
    <property type="project" value="InterPro"/>
</dbReference>
<dbReference type="PANTHER" id="PTHR21727:SF0">
    <property type="entry name" value="MRNA (2'-O-METHYLADENOSINE-N(6)-)-METHYLTRANSFERASE"/>
    <property type="match status" value="1"/>
</dbReference>
<organism evidence="3 4">
    <name type="scientific">Giardia duodenalis assemblage B</name>
    <dbReference type="NCBI Taxonomy" id="1394984"/>
    <lineage>
        <taxon>Eukaryota</taxon>
        <taxon>Metamonada</taxon>
        <taxon>Diplomonadida</taxon>
        <taxon>Hexamitidae</taxon>
        <taxon>Giardiinae</taxon>
        <taxon>Giardia</taxon>
    </lineage>
</organism>
<dbReference type="Pfam" id="PF12237">
    <property type="entry name" value="PCIF1_WW"/>
    <property type="match status" value="1"/>
</dbReference>
<evidence type="ECO:0000313" key="4">
    <source>
        <dbReference type="Proteomes" id="UP000070089"/>
    </source>
</evidence>
<evidence type="ECO:0000259" key="2">
    <source>
        <dbReference type="Pfam" id="PF12237"/>
    </source>
</evidence>
<dbReference type="GO" id="GO:0016422">
    <property type="term" value="F:mRNA (2'-O-methyladenosine-N6-)-methyltransferase activity"/>
    <property type="evidence" value="ECO:0007669"/>
    <property type="project" value="InterPro"/>
</dbReference>
<comment type="caution">
    <text evidence="3">The sequence shown here is derived from an EMBL/GenBank/DDBJ whole genome shotgun (WGS) entry which is preliminary data.</text>
</comment>
<dbReference type="InterPro" id="IPR039881">
    <property type="entry name" value="PCIF1-like"/>
</dbReference>
<feature type="region of interest" description="Disordered" evidence="1">
    <location>
        <begin position="1"/>
        <end position="29"/>
    </location>
</feature>
<reference evidence="3 4" key="1">
    <citation type="journal article" date="2015" name="Mol. Biochem. Parasitol.">
        <title>Identification of polymorphic genes for use in assemblage B genotyping assays through comparative genomics of multiple assemblage B Giardia duodenalis isolates.</title>
        <authorList>
            <person name="Wielinga C."/>
            <person name="Thompson R.C."/>
            <person name="Monis P."/>
            <person name="Ryan U."/>
        </authorList>
    </citation>
    <scope>NUCLEOTIDE SEQUENCE [LARGE SCALE GENOMIC DNA]</scope>
    <source>
        <strain evidence="3 4">BAH15c1</strain>
    </source>
</reference>
<protein>
    <submittedName>
        <fullName evidence="3">Phosphorylated CTD interacting factor PCIF1/ WW domain protein</fullName>
    </submittedName>
</protein>
<evidence type="ECO:0000256" key="1">
    <source>
        <dbReference type="SAM" id="MobiDB-lite"/>
    </source>
</evidence>
<proteinExistence type="predicted"/>